<protein>
    <submittedName>
        <fullName evidence="1">Site-specific DNA-methyltransferase</fullName>
    </submittedName>
</protein>
<sequence>FFRVSLNVREFTDPTSYKLKVKQPGSDAQVEKTIDLVETFNWLIGLHVAHLDQPRSYAIELVREADPELPKDQDTRWRSTAIKERDDGEFWFRAVEGHILSVPGDDLSRERVLVIWRKLTGDSGRDQAALEAWLNKRGINPRESEFEHIYVNGNHALPSDGDAATRVRLIEETFAQRMWEDA</sequence>
<feature type="non-terminal residue" evidence="1">
    <location>
        <position position="1"/>
    </location>
</feature>
<proteinExistence type="predicted"/>
<reference evidence="1 2" key="1">
    <citation type="submission" date="2020-04" db="EMBL/GenBank/DDBJ databases">
        <title>Molecular characterization of pseudomonads from Agaricus bisporus reveal novel blotch 2 pathogens in Western Europe.</title>
        <authorList>
            <person name="Taparia T."/>
            <person name="Krijger M."/>
            <person name="Haynes E."/>
            <person name="Elpinstone J.G."/>
            <person name="Noble R."/>
            <person name="Van Der Wolf J."/>
        </authorList>
    </citation>
    <scope>NUCLEOTIDE SEQUENCE [LARGE SCALE GENOMIC DNA]</scope>
    <source>
        <strain evidence="1 2">IPO3746</strain>
    </source>
</reference>
<dbReference type="EMBL" id="JACAQK010000030">
    <property type="protein sequence ID" value="NWD39717.1"/>
    <property type="molecule type" value="Genomic_DNA"/>
</dbReference>
<comment type="caution">
    <text evidence="1">The sequence shown here is derived from an EMBL/GenBank/DDBJ whole genome shotgun (WGS) entry which is preliminary data.</text>
</comment>
<accession>A0A7Y8ATB1</accession>
<gene>
    <name evidence="1" type="ORF">HX787_28045</name>
</gene>
<dbReference type="GO" id="GO:0032259">
    <property type="term" value="P:methylation"/>
    <property type="evidence" value="ECO:0007669"/>
    <property type="project" value="UniProtKB-KW"/>
</dbReference>
<dbReference type="GO" id="GO:0008168">
    <property type="term" value="F:methyltransferase activity"/>
    <property type="evidence" value="ECO:0007669"/>
    <property type="project" value="UniProtKB-KW"/>
</dbReference>
<name>A0A7Y8ATB1_PSETO</name>
<organism evidence="1 2">
    <name type="scientific">Pseudomonas tolaasii</name>
    <dbReference type="NCBI Taxonomy" id="29442"/>
    <lineage>
        <taxon>Bacteria</taxon>
        <taxon>Pseudomonadati</taxon>
        <taxon>Pseudomonadota</taxon>
        <taxon>Gammaproteobacteria</taxon>
        <taxon>Pseudomonadales</taxon>
        <taxon>Pseudomonadaceae</taxon>
        <taxon>Pseudomonas</taxon>
    </lineage>
</organism>
<dbReference type="AlphaFoldDB" id="A0A7Y8ATB1"/>
<evidence type="ECO:0000313" key="1">
    <source>
        <dbReference type="EMBL" id="NWD39717.1"/>
    </source>
</evidence>
<keyword evidence="1" id="KW-0489">Methyltransferase</keyword>
<dbReference type="Proteomes" id="UP000549134">
    <property type="component" value="Unassembled WGS sequence"/>
</dbReference>
<evidence type="ECO:0000313" key="2">
    <source>
        <dbReference type="Proteomes" id="UP000549134"/>
    </source>
</evidence>
<keyword evidence="1" id="KW-0808">Transferase</keyword>